<proteinExistence type="predicted"/>
<reference evidence="4 5" key="1">
    <citation type="submission" date="2019-02" db="EMBL/GenBank/DDBJ databases">
        <title>Deep-cultivation of Planctomycetes and their phenomic and genomic characterization uncovers novel biology.</title>
        <authorList>
            <person name="Wiegand S."/>
            <person name="Jogler M."/>
            <person name="Boedeker C."/>
            <person name="Pinto D."/>
            <person name="Vollmers J."/>
            <person name="Rivas-Marin E."/>
            <person name="Kohn T."/>
            <person name="Peeters S.H."/>
            <person name="Heuer A."/>
            <person name="Rast P."/>
            <person name="Oberbeckmann S."/>
            <person name="Bunk B."/>
            <person name="Jeske O."/>
            <person name="Meyerdierks A."/>
            <person name="Storesund J.E."/>
            <person name="Kallscheuer N."/>
            <person name="Luecker S."/>
            <person name="Lage O.M."/>
            <person name="Pohl T."/>
            <person name="Merkel B.J."/>
            <person name="Hornburger P."/>
            <person name="Mueller R.-W."/>
            <person name="Bruemmer F."/>
            <person name="Labrenz M."/>
            <person name="Spormann A.M."/>
            <person name="Op den Camp H."/>
            <person name="Overmann J."/>
            <person name="Amann R."/>
            <person name="Jetten M.S.M."/>
            <person name="Mascher T."/>
            <person name="Medema M.H."/>
            <person name="Devos D.P."/>
            <person name="Kaster A.-K."/>
            <person name="Ovreas L."/>
            <person name="Rohde M."/>
            <person name="Galperin M.Y."/>
            <person name="Jogler C."/>
        </authorList>
    </citation>
    <scope>NUCLEOTIDE SEQUENCE [LARGE SCALE GENOMIC DNA]</scope>
    <source>
        <strain evidence="4 5">Pla163</strain>
    </source>
</reference>
<feature type="region of interest" description="Disordered" evidence="1">
    <location>
        <begin position="320"/>
        <end position="352"/>
    </location>
</feature>
<dbReference type="Pfam" id="PF08668">
    <property type="entry name" value="HDOD"/>
    <property type="match status" value="1"/>
</dbReference>
<sequence length="502" mass="54234">MSLDPTLSRAVARALRRAKNLPSPPAVVVRVLELTSDENSRIEDLAQAIGQDPTLASRLMRLANSALYGVQFKITEIEQAAMLMGMRNLKQLCIGLSLTGGMSDPDEPVEGYAMSVYWQHCLVSSVAAREIARRVGSGLTSEAFLCGLLARIGQLLMARCLKDAYLPVLDQAKVRRSESELPSAEIENALLGFHYGRFGAAVLRSWGLPDPIPHVIELAPDLRNSEDIENADVRDLVLFTHIGESAAGVLVESNKGTALSHLRAVCSDRLGLGPAEVDAFLLDLEGHVEEAARTLGQRSPDGPSFAVRLEQARDQLLASRGIAPNHPPRPHRPGAAGPDAGPAVRASAESSNELATREQFAERLAVLVRLRLEGFDHMCLGVLLVDVGQLVDMDVEQAAQLLRRNVRNSDMCARIDDTVLAIVAPSTTPQALRLLGMRLGNVLTKDGGTADQLLVGGVCVRHFGDPTDHELLFREAVAALDAVRADGRGVEIRYHREVTRAA</sequence>
<dbReference type="SUPFAM" id="SSF109604">
    <property type="entry name" value="HD-domain/PDEase-like"/>
    <property type="match status" value="1"/>
</dbReference>
<dbReference type="PANTHER" id="PTHR33525">
    <property type="match status" value="1"/>
</dbReference>
<dbReference type="Gene3D" id="1.10.3210.10">
    <property type="entry name" value="Hypothetical protein af1432"/>
    <property type="match status" value="1"/>
</dbReference>
<dbReference type="EMBL" id="CP036290">
    <property type="protein sequence ID" value="QDU85474.1"/>
    <property type="molecule type" value="Genomic_DNA"/>
</dbReference>
<gene>
    <name evidence="4" type="ORF">Pla163_26050</name>
</gene>
<feature type="domain" description="GGDEF" evidence="2">
    <location>
        <begin position="378"/>
        <end position="496"/>
    </location>
</feature>
<dbReference type="InterPro" id="IPR000160">
    <property type="entry name" value="GGDEF_dom"/>
</dbReference>
<evidence type="ECO:0000313" key="4">
    <source>
        <dbReference type="EMBL" id="QDU85474.1"/>
    </source>
</evidence>
<dbReference type="RefSeq" id="WP_419185891.1">
    <property type="nucleotide sequence ID" value="NZ_CP036290.1"/>
</dbReference>
<feature type="domain" description="HDOD" evidence="3">
    <location>
        <begin position="21"/>
        <end position="222"/>
    </location>
</feature>
<keyword evidence="5" id="KW-1185">Reference proteome</keyword>
<dbReference type="AlphaFoldDB" id="A0A518D1W8"/>
<evidence type="ECO:0000256" key="1">
    <source>
        <dbReference type="SAM" id="MobiDB-lite"/>
    </source>
</evidence>
<dbReference type="InterPro" id="IPR043128">
    <property type="entry name" value="Rev_trsase/Diguanyl_cyclase"/>
</dbReference>
<accession>A0A518D1W8</accession>
<name>A0A518D1W8_9BACT</name>
<organism evidence="4 5">
    <name type="scientific">Rohdeia mirabilis</name>
    <dbReference type="NCBI Taxonomy" id="2528008"/>
    <lineage>
        <taxon>Bacteria</taxon>
        <taxon>Pseudomonadati</taxon>
        <taxon>Planctomycetota</taxon>
        <taxon>Planctomycetia</taxon>
        <taxon>Planctomycetia incertae sedis</taxon>
        <taxon>Rohdeia</taxon>
    </lineage>
</organism>
<feature type="compositionally biased region" description="Low complexity" evidence="1">
    <location>
        <begin position="333"/>
        <end position="346"/>
    </location>
</feature>
<dbReference type="PANTHER" id="PTHR33525:SF3">
    <property type="entry name" value="RIBONUCLEASE Y"/>
    <property type="match status" value="1"/>
</dbReference>
<dbReference type="Gene3D" id="3.30.70.270">
    <property type="match status" value="1"/>
</dbReference>
<dbReference type="SUPFAM" id="SSF55073">
    <property type="entry name" value="Nucleotide cyclase"/>
    <property type="match status" value="1"/>
</dbReference>
<dbReference type="InterPro" id="IPR052340">
    <property type="entry name" value="RNase_Y/CdgJ"/>
</dbReference>
<dbReference type="PROSITE" id="PS50887">
    <property type="entry name" value="GGDEF"/>
    <property type="match status" value="1"/>
</dbReference>
<dbReference type="PROSITE" id="PS51833">
    <property type="entry name" value="HDOD"/>
    <property type="match status" value="1"/>
</dbReference>
<evidence type="ECO:0000259" key="2">
    <source>
        <dbReference type="PROSITE" id="PS50887"/>
    </source>
</evidence>
<dbReference type="InterPro" id="IPR013976">
    <property type="entry name" value="HDOD"/>
</dbReference>
<evidence type="ECO:0000259" key="3">
    <source>
        <dbReference type="PROSITE" id="PS51833"/>
    </source>
</evidence>
<dbReference type="Proteomes" id="UP000319342">
    <property type="component" value="Chromosome"/>
</dbReference>
<evidence type="ECO:0000313" key="5">
    <source>
        <dbReference type="Proteomes" id="UP000319342"/>
    </source>
</evidence>
<protein>
    <submittedName>
        <fullName evidence="4">HDOD domain protein</fullName>
    </submittedName>
</protein>
<dbReference type="InterPro" id="IPR029787">
    <property type="entry name" value="Nucleotide_cyclase"/>
</dbReference>